<dbReference type="PANTHER" id="PTHR23044:SF61">
    <property type="entry name" value="3'-5' EXORIBONUCLEASE 1-RELATED"/>
    <property type="match status" value="1"/>
</dbReference>
<dbReference type="GO" id="GO:0005730">
    <property type="term" value="C:nucleolus"/>
    <property type="evidence" value="ECO:0007669"/>
    <property type="project" value="TreeGrafter"/>
</dbReference>
<keyword evidence="1" id="KW-0540">Nuclease</keyword>
<keyword evidence="3" id="KW-0269">Exonuclease</keyword>
<dbReference type="OrthoDB" id="448399at2759"/>
<dbReference type="AlphaFoldDB" id="A0A6J1TCQ4"/>
<dbReference type="SUPFAM" id="SSF53098">
    <property type="entry name" value="Ribonuclease H-like"/>
    <property type="match status" value="1"/>
</dbReference>
<protein>
    <submittedName>
        <fullName evidence="7">3'-5' exoribonuclease 1</fullName>
    </submittedName>
</protein>
<gene>
    <name evidence="7" type="primary">LOC113214363</name>
</gene>
<evidence type="ECO:0000313" key="6">
    <source>
        <dbReference type="Proteomes" id="UP000504606"/>
    </source>
</evidence>
<evidence type="ECO:0000256" key="2">
    <source>
        <dbReference type="ARBA" id="ARBA00022801"/>
    </source>
</evidence>
<evidence type="ECO:0000259" key="5">
    <source>
        <dbReference type="SMART" id="SM00479"/>
    </source>
</evidence>
<feature type="region of interest" description="Disordered" evidence="4">
    <location>
        <begin position="326"/>
        <end position="398"/>
    </location>
</feature>
<dbReference type="PANTHER" id="PTHR23044">
    <property type="entry name" value="3'-5' EXONUCLEASE ERI1-RELATED"/>
    <property type="match status" value="1"/>
</dbReference>
<dbReference type="GO" id="GO:0003676">
    <property type="term" value="F:nucleic acid binding"/>
    <property type="evidence" value="ECO:0007669"/>
    <property type="project" value="InterPro"/>
</dbReference>
<dbReference type="Proteomes" id="UP000504606">
    <property type="component" value="Unplaced"/>
</dbReference>
<reference evidence="7" key="1">
    <citation type="submission" date="2025-08" db="UniProtKB">
        <authorList>
            <consortium name="RefSeq"/>
        </authorList>
    </citation>
    <scope>IDENTIFICATION</scope>
    <source>
        <tissue evidence="7">Whole organism</tissue>
    </source>
</reference>
<accession>A0A6J1TCQ4</accession>
<dbReference type="InterPro" id="IPR012337">
    <property type="entry name" value="RNaseH-like_sf"/>
</dbReference>
<feature type="compositionally biased region" description="Polar residues" evidence="4">
    <location>
        <begin position="326"/>
        <end position="341"/>
    </location>
</feature>
<evidence type="ECO:0000313" key="7">
    <source>
        <dbReference type="RefSeq" id="XP_026289485.1"/>
    </source>
</evidence>
<keyword evidence="6" id="KW-1185">Reference proteome</keyword>
<dbReference type="Gene3D" id="3.30.420.10">
    <property type="entry name" value="Ribonuclease H-like superfamily/Ribonuclease H"/>
    <property type="match status" value="1"/>
</dbReference>
<dbReference type="GO" id="GO:0005737">
    <property type="term" value="C:cytoplasm"/>
    <property type="evidence" value="ECO:0007669"/>
    <property type="project" value="TreeGrafter"/>
</dbReference>
<dbReference type="InterPro" id="IPR047201">
    <property type="entry name" value="ERI-1_3'hExo-like"/>
</dbReference>
<dbReference type="KEGG" id="foc:113214363"/>
<feature type="domain" description="Exonuclease" evidence="5">
    <location>
        <begin position="90"/>
        <end position="275"/>
    </location>
</feature>
<dbReference type="InterPro" id="IPR036361">
    <property type="entry name" value="SAP_dom_sf"/>
</dbReference>
<keyword evidence="2" id="KW-0378">Hydrolase</keyword>
<dbReference type="GeneID" id="113214363"/>
<feature type="compositionally biased region" description="Basic and acidic residues" evidence="4">
    <location>
        <begin position="342"/>
        <end position="367"/>
    </location>
</feature>
<dbReference type="Pfam" id="PF00929">
    <property type="entry name" value="RNase_T"/>
    <property type="match status" value="1"/>
</dbReference>
<evidence type="ECO:0000256" key="4">
    <source>
        <dbReference type="SAM" id="MobiDB-lite"/>
    </source>
</evidence>
<dbReference type="RefSeq" id="XP_026289485.1">
    <property type="nucleotide sequence ID" value="XM_026433700.2"/>
</dbReference>
<sequence>MEGPNSSTWYHDLAQSDLPDDEKRDLVRSLTLLFGKVHQMSRGELVANLKENNLHTGGSRDVLVKRLKNHYRVQKLSSVNVLPSVKFAPYYLVVDFEATCNTVNAPDYPHEIIEFPAVLVSSKDKAIIDTFQSYVRPEINPTLSDFCIQLTGITQATVDAADTFETVLRKFEEWMSSHGLHSSHKCILVTDGPWDMAQFFHGQCKVAGVTYPTWAKRWLNIRKSFRNYYKKRMHYNLKGMLETLGMEFEGRPHCGLDDAKNIARILLVLIDEHAPLHINERLTLKDYRSREKVLLSSATAIVQKRTNGMGDLLERLRNASLACSAPKSSVDCTSPKNTSSQKENDSKERGQHTKAKQEESANEDKAPESSSDSDPNEDEVPILWTNNKFSALRKQEYV</sequence>
<dbReference type="GO" id="GO:0000175">
    <property type="term" value="F:3'-5'-RNA exonuclease activity"/>
    <property type="evidence" value="ECO:0007669"/>
    <property type="project" value="InterPro"/>
</dbReference>
<proteinExistence type="predicted"/>
<dbReference type="CDD" id="cd06133">
    <property type="entry name" value="ERI-1_3'hExo_like"/>
    <property type="match status" value="1"/>
</dbReference>
<evidence type="ECO:0000256" key="1">
    <source>
        <dbReference type="ARBA" id="ARBA00022722"/>
    </source>
</evidence>
<dbReference type="SMART" id="SM00479">
    <property type="entry name" value="EXOIII"/>
    <property type="match status" value="1"/>
</dbReference>
<dbReference type="InterPro" id="IPR051274">
    <property type="entry name" value="3-5_Exoribonuclease"/>
</dbReference>
<name>A0A6J1TCQ4_FRAOC</name>
<dbReference type="InterPro" id="IPR036397">
    <property type="entry name" value="RNaseH_sf"/>
</dbReference>
<dbReference type="InterPro" id="IPR013520">
    <property type="entry name" value="Ribonucl_H"/>
</dbReference>
<organism evidence="6 7">
    <name type="scientific">Frankliniella occidentalis</name>
    <name type="common">Western flower thrips</name>
    <name type="synonym">Euthrips occidentalis</name>
    <dbReference type="NCBI Taxonomy" id="133901"/>
    <lineage>
        <taxon>Eukaryota</taxon>
        <taxon>Metazoa</taxon>
        <taxon>Ecdysozoa</taxon>
        <taxon>Arthropoda</taxon>
        <taxon>Hexapoda</taxon>
        <taxon>Insecta</taxon>
        <taxon>Pterygota</taxon>
        <taxon>Neoptera</taxon>
        <taxon>Paraneoptera</taxon>
        <taxon>Thysanoptera</taxon>
        <taxon>Terebrantia</taxon>
        <taxon>Thripoidea</taxon>
        <taxon>Thripidae</taxon>
        <taxon>Frankliniella</taxon>
    </lineage>
</organism>
<evidence type="ECO:0000256" key="3">
    <source>
        <dbReference type="ARBA" id="ARBA00022839"/>
    </source>
</evidence>
<dbReference type="FunFam" id="3.30.420.10:FF:000034">
    <property type="entry name" value="3'-5' exoribonuclease 1"/>
    <property type="match status" value="1"/>
</dbReference>
<dbReference type="Gene3D" id="1.10.720.30">
    <property type="entry name" value="SAP domain"/>
    <property type="match status" value="1"/>
</dbReference>